<reference evidence="7 8" key="1">
    <citation type="journal article" date="2014" name="PLoS Genet.">
        <title>Phylogenetically driven sequencing of extremely halophilic archaea reveals strategies for static and dynamic osmo-response.</title>
        <authorList>
            <person name="Becker E.A."/>
            <person name="Seitzer P.M."/>
            <person name="Tritt A."/>
            <person name="Larsen D."/>
            <person name="Krusor M."/>
            <person name="Yao A.I."/>
            <person name="Wu D."/>
            <person name="Madern D."/>
            <person name="Eisen J.A."/>
            <person name="Darling A.E."/>
            <person name="Facciotti M.T."/>
        </authorList>
    </citation>
    <scope>NUCLEOTIDE SEQUENCE [LARGE SCALE GENOMIC DNA]</scope>
    <source>
        <strain evidence="7 8">DSM 12281</strain>
    </source>
</reference>
<proteinExistence type="inferred from homology"/>
<feature type="transmembrane region" description="Helical" evidence="6">
    <location>
        <begin position="30"/>
        <end position="48"/>
    </location>
</feature>
<protein>
    <submittedName>
        <fullName evidence="7">FUN14 family protein</fullName>
    </submittedName>
</protein>
<evidence type="ECO:0000256" key="3">
    <source>
        <dbReference type="ARBA" id="ARBA00022692"/>
    </source>
</evidence>
<dbReference type="Proteomes" id="UP000011648">
    <property type="component" value="Unassembled WGS sequence"/>
</dbReference>
<name>L9ZJD3_9EURY</name>
<dbReference type="GO" id="GO:0016020">
    <property type="term" value="C:membrane"/>
    <property type="evidence" value="ECO:0007669"/>
    <property type="project" value="UniProtKB-SubCell"/>
</dbReference>
<feature type="transmembrane region" description="Helical" evidence="6">
    <location>
        <begin position="6"/>
        <end position="23"/>
    </location>
</feature>
<dbReference type="AlphaFoldDB" id="L9ZJD3"/>
<evidence type="ECO:0000256" key="4">
    <source>
        <dbReference type="ARBA" id="ARBA00022989"/>
    </source>
</evidence>
<keyword evidence="8" id="KW-1185">Reference proteome</keyword>
<dbReference type="PANTHER" id="PTHR21346:SF10">
    <property type="entry name" value="TRANSMEMBRANE PROTEIN"/>
    <property type="match status" value="1"/>
</dbReference>
<keyword evidence="5 6" id="KW-0472">Membrane</keyword>
<evidence type="ECO:0000256" key="1">
    <source>
        <dbReference type="ARBA" id="ARBA00004370"/>
    </source>
</evidence>
<feature type="transmembrane region" description="Helical" evidence="6">
    <location>
        <begin position="86"/>
        <end position="105"/>
    </location>
</feature>
<gene>
    <name evidence="7" type="ORF">C484_20312</name>
</gene>
<dbReference type="PANTHER" id="PTHR21346">
    <property type="entry name" value="FUN14 DOMAIN CONTAINING"/>
    <property type="match status" value="1"/>
</dbReference>
<keyword evidence="4 6" id="KW-1133">Transmembrane helix</keyword>
<evidence type="ECO:0000313" key="7">
    <source>
        <dbReference type="EMBL" id="ELY85697.1"/>
    </source>
</evidence>
<evidence type="ECO:0000256" key="5">
    <source>
        <dbReference type="ARBA" id="ARBA00023136"/>
    </source>
</evidence>
<keyword evidence="3 6" id="KW-0812">Transmembrane</keyword>
<comment type="caution">
    <text evidence="7">The sequence shown here is derived from an EMBL/GenBank/DDBJ whole genome shotgun (WGS) entry which is preliminary data.</text>
</comment>
<evidence type="ECO:0000313" key="8">
    <source>
        <dbReference type="Proteomes" id="UP000011648"/>
    </source>
</evidence>
<comment type="subcellular location">
    <subcellularLocation>
        <location evidence="1">Membrane</location>
    </subcellularLocation>
</comment>
<comment type="similarity">
    <text evidence="2">Belongs to the FUN14 family.</text>
</comment>
<organism evidence="7 8">
    <name type="scientific">Natrialba taiwanensis DSM 12281</name>
    <dbReference type="NCBI Taxonomy" id="1230458"/>
    <lineage>
        <taxon>Archaea</taxon>
        <taxon>Methanobacteriati</taxon>
        <taxon>Methanobacteriota</taxon>
        <taxon>Stenosarchaea group</taxon>
        <taxon>Halobacteria</taxon>
        <taxon>Halobacteriales</taxon>
        <taxon>Natrialbaceae</taxon>
        <taxon>Natrialba</taxon>
    </lineage>
</organism>
<evidence type="ECO:0000256" key="6">
    <source>
        <dbReference type="SAM" id="Phobius"/>
    </source>
</evidence>
<sequence length="107" mass="11402">MVSADPTTLTLEFIAGAVLGGLLGFGTKRVAKLIAIIFGIELMVVRYLQSQGIVIVDWDRLSAGLITTQEQRVSNAGVTAHWIDSLLSVASIAVGFTSGFLIGYYRA</sequence>
<dbReference type="InterPro" id="IPR007014">
    <property type="entry name" value="FUN14"/>
</dbReference>
<dbReference type="Pfam" id="PF04930">
    <property type="entry name" value="FUN14"/>
    <property type="match status" value="1"/>
</dbReference>
<evidence type="ECO:0000256" key="2">
    <source>
        <dbReference type="ARBA" id="ARBA00009160"/>
    </source>
</evidence>
<dbReference type="EMBL" id="AOIL01000067">
    <property type="protein sequence ID" value="ELY85697.1"/>
    <property type="molecule type" value="Genomic_DNA"/>
</dbReference>
<dbReference type="PATRIC" id="fig|1230458.4.peg.4091"/>
<accession>L9ZJD3</accession>
<dbReference type="RefSeq" id="WP_006827644.1">
    <property type="nucleotide sequence ID" value="NZ_AOIL01000067.1"/>
</dbReference>
<dbReference type="OrthoDB" id="168550at2157"/>